<evidence type="ECO:0000313" key="11">
    <source>
        <dbReference type="Proteomes" id="UP000591071"/>
    </source>
</evidence>
<keyword evidence="4 7" id="KW-0808">Transferase</keyword>
<dbReference type="InterPro" id="IPR020598">
    <property type="entry name" value="rRNA_Ade_methylase_Trfase_N"/>
</dbReference>
<dbReference type="SUPFAM" id="SSF53335">
    <property type="entry name" value="S-adenosyl-L-methionine-dependent methyltransferases"/>
    <property type="match status" value="1"/>
</dbReference>
<keyword evidence="3 7" id="KW-0489">Methyltransferase</keyword>
<keyword evidence="6 7" id="KW-0694">RNA-binding</keyword>
<evidence type="ECO:0000259" key="9">
    <source>
        <dbReference type="SMART" id="SM00650"/>
    </source>
</evidence>
<proteinExistence type="inferred from homology"/>
<comment type="subcellular location">
    <subcellularLocation>
        <location evidence="7">Cytoplasm</location>
    </subcellularLocation>
</comment>
<dbReference type="InterPro" id="IPR029063">
    <property type="entry name" value="SAM-dependent_MTases_sf"/>
</dbReference>
<dbReference type="PANTHER" id="PTHR11727">
    <property type="entry name" value="DIMETHYLADENOSINE TRANSFERASE"/>
    <property type="match status" value="1"/>
</dbReference>
<feature type="binding site" evidence="7 8">
    <location>
        <position position="30"/>
    </location>
    <ligand>
        <name>S-adenosyl-L-methionine</name>
        <dbReference type="ChEBI" id="CHEBI:59789"/>
    </ligand>
</feature>
<dbReference type="Proteomes" id="UP000591071">
    <property type="component" value="Unassembled WGS sequence"/>
</dbReference>
<feature type="binding site" evidence="7 8">
    <location>
        <position position="57"/>
    </location>
    <ligand>
        <name>S-adenosyl-L-methionine</name>
        <dbReference type="ChEBI" id="CHEBI:59789"/>
    </ligand>
</feature>
<dbReference type="FunFam" id="3.40.50.150:FF:000023">
    <property type="entry name" value="Ribosomal RNA small subunit methyltransferase A"/>
    <property type="match status" value="1"/>
</dbReference>
<protein>
    <recommendedName>
        <fullName evidence="7">Ribosomal RNA small subunit methyltransferase A</fullName>
        <ecNumber evidence="7">2.1.1.182</ecNumber>
    </recommendedName>
    <alternativeName>
        <fullName evidence="7">16S rRNA (adenine(1518)-N(6)/adenine(1519)-N(6))-dimethyltransferase</fullName>
    </alternativeName>
    <alternativeName>
        <fullName evidence="7">16S rRNA dimethyladenosine transferase</fullName>
    </alternativeName>
    <alternativeName>
        <fullName evidence="7">16S rRNA dimethylase</fullName>
    </alternativeName>
    <alternativeName>
        <fullName evidence="7">S-adenosylmethionine-6-N', N'-adenosyl(rRNA) dimethyltransferase</fullName>
    </alternativeName>
</protein>
<dbReference type="InterPro" id="IPR011530">
    <property type="entry name" value="rRNA_adenine_dimethylase"/>
</dbReference>
<comment type="catalytic activity">
    <reaction evidence="7">
        <text>adenosine(1518)/adenosine(1519) in 16S rRNA + 4 S-adenosyl-L-methionine = N(6)-dimethyladenosine(1518)/N(6)-dimethyladenosine(1519) in 16S rRNA + 4 S-adenosyl-L-homocysteine + 4 H(+)</text>
        <dbReference type="Rhea" id="RHEA:19609"/>
        <dbReference type="Rhea" id="RHEA-COMP:10232"/>
        <dbReference type="Rhea" id="RHEA-COMP:10233"/>
        <dbReference type="ChEBI" id="CHEBI:15378"/>
        <dbReference type="ChEBI" id="CHEBI:57856"/>
        <dbReference type="ChEBI" id="CHEBI:59789"/>
        <dbReference type="ChEBI" id="CHEBI:74411"/>
        <dbReference type="ChEBI" id="CHEBI:74493"/>
        <dbReference type="EC" id="2.1.1.182"/>
    </reaction>
</comment>
<evidence type="ECO:0000256" key="1">
    <source>
        <dbReference type="ARBA" id="ARBA00022490"/>
    </source>
</evidence>
<dbReference type="PANTHER" id="PTHR11727:SF7">
    <property type="entry name" value="DIMETHYLADENOSINE TRANSFERASE-RELATED"/>
    <property type="match status" value="1"/>
</dbReference>
<organism evidence="10 11">
    <name type="scientific">Megasphaera hexanoica</name>
    <dbReference type="NCBI Taxonomy" id="1675036"/>
    <lineage>
        <taxon>Bacteria</taxon>
        <taxon>Bacillati</taxon>
        <taxon>Bacillota</taxon>
        <taxon>Negativicutes</taxon>
        <taxon>Veillonellales</taxon>
        <taxon>Veillonellaceae</taxon>
        <taxon>Megasphaera</taxon>
    </lineage>
</organism>
<dbReference type="Gene3D" id="3.40.50.150">
    <property type="entry name" value="Vaccinia Virus protein VP39"/>
    <property type="match status" value="1"/>
</dbReference>
<dbReference type="CDD" id="cd02440">
    <property type="entry name" value="AdoMet_MTases"/>
    <property type="match status" value="1"/>
</dbReference>
<dbReference type="EMBL" id="JABAFG010000008">
    <property type="protein sequence ID" value="NME28224.1"/>
    <property type="molecule type" value="Genomic_DNA"/>
</dbReference>
<dbReference type="InterPro" id="IPR023165">
    <property type="entry name" value="rRNA_Ade_diMease-like_C"/>
</dbReference>
<evidence type="ECO:0000256" key="3">
    <source>
        <dbReference type="ARBA" id="ARBA00022603"/>
    </source>
</evidence>
<dbReference type="RefSeq" id="WP_059075304.1">
    <property type="nucleotide sequence ID" value="NZ_JABAFG010000008.1"/>
</dbReference>
<dbReference type="InterPro" id="IPR020596">
    <property type="entry name" value="rRNA_Ade_Mease_Trfase_CS"/>
</dbReference>
<feature type="binding site" evidence="7 8">
    <location>
        <position position="123"/>
    </location>
    <ligand>
        <name>S-adenosyl-L-methionine</name>
        <dbReference type="ChEBI" id="CHEBI:59789"/>
    </ligand>
</feature>
<gene>
    <name evidence="7 10" type="primary">rsmA</name>
    <name evidence="7" type="synonym">ksgA</name>
    <name evidence="10" type="ORF">HF872_06255</name>
</gene>
<dbReference type="PROSITE" id="PS51689">
    <property type="entry name" value="SAM_RNA_A_N6_MT"/>
    <property type="match status" value="1"/>
</dbReference>
<dbReference type="HAMAP" id="MF_00607">
    <property type="entry name" value="16SrRNA_methyltr_A"/>
    <property type="match status" value="1"/>
</dbReference>
<dbReference type="AlphaFoldDB" id="A0A848BVF5"/>
<sequence length="295" mass="32705">MKDVDLAKPEVVHYIVKRFGLHMSKKLGQNFLIRHSVVADIADAARLEPGSPVLEIGPGIGTLTQALAETGAAVTAVELDTRLLPVLDKTLEHYPNVRIVHGDIMKIDIEETMGHQPFTVCANLPYYITTPIIMKLLEQKLPIERIVVMVQKEVAERMTARPGSKIYGALSVSVQYYTEPEILFEIPPRAFMPAPEVTSAVVAMDVRKQPPVAVLEEKRFFQVVKAAFSQRRKTFSNTLKSAGIRKEDIQQILADSGIDGSRRGETFSLDEFAAISDAWSRLIQKQDVSGNGVLL</sequence>
<evidence type="ECO:0000256" key="5">
    <source>
        <dbReference type="ARBA" id="ARBA00022691"/>
    </source>
</evidence>
<accession>A0A848BVF5</accession>
<dbReference type="Gene3D" id="1.10.8.100">
    <property type="entry name" value="Ribosomal RNA adenine dimethylase-like, domain 2"/>
    <property type="match status" value="1"/>
</dbReference>
<keyword evidence="2 7" id="KW-0698">rRNA processing</keyword>
<dbReference type="SMART" id="SM00650">
    <property type="entry name" value="rADc"/>
    <property type="match status" value="1"/>
</dbReference>
<evidence type="ECO:0000256" key="7">
    <source>
        <dbReference type="HAMAP-Rule" id="MF_00607"/>
    </source>
</evidence>
<evidence type="ECO:0000256" key="2">
    <source>
        <dbReference type="ARBA" id="ARBA00022552"/>
    </source>
</evidence>
<reference evidence="10 11" key="1">
    <citation type="submission" date="2020-04" db="EMBL/GenBank/DDBJ databases">
        <authorList>
            <person name="Hitch T.C.A."/>
            <person name="Wylensek D."/>
            <person name="Clavel T."/>
        </authorList>
    </citation>
    <scope>NUCLEOTIDE SEQUENCE [LARGE SCALE GENOMIC DNA]</scope>
    <source>
        <strain evidence="10 11">Oil-RF-744-FAT-WT-6-1</strain>
    </source>
</reference>
<comment type="caution">
    <text evidence="10">The sequence shown here is derived from an EMBL/GenBank/DDBJ whole genome shotgun (WGS) entry which is preliminary data.</text>
</comment>
<feature type="binding site" evidence="7 8">
    <location>
        <position position="103"/>
    </location>
    <ligand>
        <name>S-adenosyl-L-methionine</name>
        <dbReference type="ChEBI" id="CHEBI:59789"/>
    </ligand>
</feature>
<dbReference type="GO" id="GO:0005829">
    <property type="term" value="C:cytosol"/>
    <property type="evidence" value="ECO:0007669"/>
    <property type="project" value="TreeGrafter"/>
</dbReference>
<evidence type="ECO:0000313" key="10">
    <source>
        <dbReference type="EMBL" id="NME28224.1"/>
    </source>
</evidence>
<comment type="similarity">
    <text evidence="7">Belongs to the class I-like SAM-binding methyltransferase superfamily. rRNA adenine N(6)-methyltransferase family. RsmA subfamily.</text>
</comment>
<evidence type="ECO:0000256" key="8">
    <source>
        <dbReference type="PROSITE-ProRule" id="PRU01026"/>
    </source>
</evidence>
<feature type="binding site" evidence="7 8">
    <location>
        <position position="32"/>
    </location>
    <ligand>
        <name>S-adenosyl-L-methionine</name>
        <dbReference type="ChEBI" id="CHEBI:59789"/>
    </ligand>
</feature>
<dbReference type="EC" id="2.1.1.182" evidence="7"/>
<dbReference type="PROSITE" id="PS01131">
    <property type="entry name" value="RRNA_A_DIMETH"/>
    <property type="match status" value="1"/>
</dbReference>
<keyword evidence="1 7" id="KW-0963">Cytoplasm</keyword>
<evidence type="ECO:0000256" key="4">
    <source>
        <dbReference type="ARBA" id="ARBA00022679"/>
    </source>
</evidence>
<keyword evidence="5 7" id="KW-0949">S-adenosyl-L-methionine</keyword>
<evidence type="ECO:0000256" key="6">
    <source>
        <dbReference type="ARBA" id="ARBA00022884"/>
    </source>
</evidence>
<dbReference type="GO" id="GO:0052908">
    <property type="term" value="F:16S rRNA (adenine(1518)-N(6)/adenine(1519)-N(6))-dimethyltransferase activity"/>
    <property type="evidence" value="ECO:0007669"/>
    <property type="project" value="UniProtKB-EC"/>
</dbReference>
<feature type="binding site" evidence="7 8">
    <location>
        <position position="78"/>
    </location>
    <ligand>
        <name>S-adenosyl-L-methionine</name>
        <dbReference type="ChEBI" id="CHEBI:59789"/>
    </ligand>
</feature>
<dbReference type="InterPro" id="IPR001737">
    <property type="entry name" value="KsgA/Erm"/>
</dbReference>
<feature type="domain" description="Ribosomal RNA adenine methylase transferase N-terminal" evidence="9">
    <location>
        <begin position="37"/>
        <end position="208"/>
    </location>
</feature>
<dbReference type="NCBIfam" id="TIGR00755">
    <property type="entry name" value="ksgA"/>
    <property type="match status" value="1"/>
</dbReference>
<name>A0A848BVF5_9FIRM</name>
<comment type="function">
    <text evidence="7">Specifically dimethylates two adjacent adenosines (A1518 and A1519) in the loop of a conserved hairpin near the 3'-end of 16S rRNA in the 30S particle. May play a critical role in biogenesis of 30S subunits.</text>
</comment>
<dbReference type="GO" id="GO:0003723">
    <property type="term" value="F:RNA binding"/>
    <property type="evidence" value="ECO:0007669"/>
    <property type="project" value="UniProtKB-UniRule"/>
</dbReference>
<dbReference type="Pfam" id="PF00398">
    <property type="entry name" value="RrnaAD"/>
    <property type="match status" value="1"/>
</dbReference>